<organism evidence="1">
    <name type="scientific">Schistosoma curassoni</name>
    <dbReference type="NCBI Taxonomy" id="6186"/>
    <lineage>
        <taxon>Eukaryota</taxon>
        <taxon>Metazoa</taxon>
        <taxon>Spiralia</taxon>
        <taxon>Lophotrochozoa</taxon>
        <taxon>Platyhelminthes</taxon>
        <taxon>Trematoda</taxon>
        <taxon>Digenea</taxon>
        <taxon>Strigeidida</taxon>
        <taxon>Schistosomatoidea</taxon>
        <taxon>Schistosomatidae</taxon>
        <taxon>Schistosoma</taxon>
    </lineage>
</organism>
<protein>
    <submittedName>
        <fullName evidence="1">Ovule protein</fullName>
    </submittedName>
</protein>
<sequence length="86" mass="10779">MIYLKLADSLLIHHHNVKRSIQSLHHFYWYYYYSQYKHMKLYCLLAMQNQYQPWKNSGILKNLFEYDHCFYSHFCYHERISSVVYS</sequence>
<evidence type="ECO:0000313" key="1">
    <source>
        <dbReference type="WBParaSite" id="SCUD_0000241801-mRNA-1"/>
    </source>
</evidence>
<accession>A0A183JI95</accession>
<proteinExistence type="predicted"/>
<reference evidence="1" key="1">
    <citation type="submission" date="2016-06" db="UniProtKB">
        <authorList>
            <consortium name="WormBaseParasite"/>
        </authorList>
    </citation>
    <scope>IDENTIFICATION</scope>
</reference>
<dbReference type="WBParaSite" id="SCUD_0000241801-mRNA-1">
    <property type="protein sequence ID" value="SCUD_0000241801-mRNA-1"/>
    <property type="gene ID" value="SCUD_0000241801"/>
</dbReference>
<name>A0A183JI95_9TREM</name>
<dbReference type="AlphaFoldDB" id="A0A183JI95"/>